<keyword evidence="2" id="KW-1185">Reference proteome</keyword>
<accession>A0ACC1IUE7</accession>
<protein>
    <submittedName>
        <fullName evidence="1">Uncharacterized protein</fullName>
    </submittedName>
</protein>
<evidence type="ECO:0000313" key="1">
    <source>
        <dbReference type="EMBL" id="KAJ1901116.1"/>
    </source>
</evidence>
<proteinExistence type="predicted"/>
<dbReference type="EMBL" id="JANBPG010000043">
    <property type="protein sequence ID" value="KAJ1901116.1"/>
    <property type="molecule type" value="Genomic_DNA"/>
</dbReference>
<reference evidence="1" key="1">
    <citation type="submission" date="2022-07" db="EMBL/GenBank/DDBJ databases">
        <title>Phylogenomic reconstructions and comparative analyses of Kickxellomycotina fungi.</title>
        <authorList>
            <person name="Reynolds N.K."/>
            <person name="Stajich J.E."/>
            <person name="Barry K."/>
            <person name="Grigoriev I.V."/>
            <person name="Crous P."/>
            <person name="Smith M.E."/>
        </authorList>
    </citation>
    <scope>NUCLEOTIDE SEQUENCE</scope>
    <source>
        <strain evidence="1">Benny 63K</strain>
    </source>
</reference>
<comment type="caution">
    <text evidence="1">The sequence shown here is derived from an EMBL/GenBank/DDBJ whole genome shotgun (WGS) entry which is preliminary data.</text>
</comment>
<sequence>MRLFGFCIVLLALSGAALAGKFSPVDDEFSYGDEIKIECARLGEKGQELGTNKAPRWISPACVETRRPLSVHYGRDGPTQCSVKADDGFHETLLRSISLDQPLRCRVKRNKLKHSQYLELAIKVDGVKVRGSGGRTKDGQVVKRIGGNFNVVFHGQKGNLVAGAVYPVIDQPLPETVSGVTTMQFNQRWYEGTGMTVLMATKRHEEAFIIQPVVAIMFCILTACVVYVVGRVYVEGALIPKVLKEYQAEQGIVTINAGKDKGNAVQESKKTK</sequence>
<gene>
    <name evidence="1" type="ORF">LPJ66_000996</name>
</gene>
<evidence type="ECO:0000313" key="2">
    <source>
        <dbReference type="Proteomes" id="UP001150581"/>
    </source>
</evidence>
<organism evidence="1 2">
    <name type="scientific">Kickxella alabastrina</name>
    <dbReference type="NCBI Taxonomy" id="61397"/>
    <lineage>
        <taxon>Eukaryota</taxon>
        <taxon>Fungi</taxon>
        <taxon>Fungi incertae sedis</taxon>
        <taxon>Zoopagomycota</taxon>
        <taxon>Kickxellomycotina</taxon>
        <taxon>Kickxellomycetes</taxon>
        <taxon>Kickxellales</taxon>
        <taxon>Kickxellaceae</taxon>
        <taxon>Kickxella</taxon>
    </lineage>
</organism>
<dbReference type="Proteomes" id="UP001150581">
    <property type="component" value="Unassembled WGS sequence"/>
</dbReference>
<name>A0ACC1IUE7_9FUNG</name>